<dbReference type="InterPro" id="IPR035919">
    <property type="entry name" value="EAL_sf"/>
</dbReference>
<dbReference type="SMART" id="SM00052">
    <property type="entry name" value="EAL"/>
    <property type="match status" value="1"/>
</dbReference>
<gene>
    <name evidence="2" type="ORF">SAMN02745782_02902</name>
</gene>
<evidence type="ECO:0000313" key="3">
    <source>
        <dbReference type="Proteomes" id="UP000190834"/>
    </source>
</evidence>
<dbReference type="RefSeq" id="WP_115173926.1">
    <property type="nucleotide sequence ID" value="NZ_FUXB01000017.1"/>
</dbReference>
<protein>
    <submittedName>
        <fullName evidence="2">EAL domain, c-di-GMP-specific phosphodiesterase class I (Or its enzymatically inactive variant)</fullName>
    </submittedName>
</protein>
<sequence length="245" mass="28480">MNRSIINSHIINNIRATIPFFRGLKFEPIVELDNLSVVAYEMLSLCDANIDVEESFNSLDMNRKRELFNHQLNLTNVINDKRVFINLPVSEILRSDFILEIKRTNIAPAALSIELQNLPDIYQFSDIELNEFKYQVKKLQALGVELWLDDLDEELIEYFFHLDVVFYGGKIDKITFWSLRKNKKLLNFLIMRCNLICDKVLIEGIESDSDLKLIRATKADYAQGFYWPATCCLDDSADCFFDEAA</sequence>
<feature type="domain" description="EAL" evidence="1">
    <location>
        <begin position="3"/>
        <end position="235"/>
    </location>
</feature>
<dbReference type="Proteomes" id="UP000190834">
    <property type="component" value="Unassembled WGS sequence"/>
</dbReference>
<evidence type="ECO:0000259" key="1">
    <source>
        <dbReference type="SMART" id="SM00052"/>
    </source>
</evidence>
<dbReference type="AlphaFoldDB" id="A0A1T4S0J3"/>
<dbReference type="EMBL" id="FUXB01000017">
    <property type="protein sequence ID" value="SKA21448.1"/>
    <property type="molecule type" value="Genomic_DNA"/>
</dbReference>
<reference evidence="3" key="1">
    <citation type="submission" date="2017-02" db="EMBL/GenBank/DDBJ databases">
        <authorList>
            <person name="Varghese N."/>
            <person name="Submissions S."/>
        </authorList>
    </citation>
    <scope>NUCLEOTIDE SEQUENCE [LARGE SCALE GENOMIC DNA]</scope>
    <source>
        <strain evidence="3">DSM 19608</strain>
    </source>
</reference>
<dbReference type="SUPFAM" id="SSF141868">
    <property type="entry name" value="EAL domain-like"/>
    <property type="match status" value="1"/>
</dbReference>
<evidence type="ECO:0000313" key="2">
    <source>
        <dbReference type="EMBL" id="SKA21448.1"/>
    </source>
</evidence>
<proteinExistence type="predicted"/>
<dbReference type="STRING" id="1123491.SAMN02745782_02902"/>
<accession>A0A1T4S0J3</accession>
<keyword evidence="3" id="KW-1185">Reference proteome</keyword>
<organism evidence="2 3">
    <name type="scientific">Vibrio cincinnatiensis DSM 19608</name>
    <dbReference type="NCBI Taxonomy" id="1123491"/>
    <lineage>
        <taxon>Bacteria</taxon>
        <taxon>Pseudomonadati</taxon>
        <taxon>Pseudomonadota</taxon>
        <taxon>Gammaproteobacteria</taxon>
        <taxon>Vibrionales</taxon>
        <taxon>Vibrionaceae</taxon>
        <taxon>Vibrio</taxon>
    </lineage>
</organism>
<dbReference type="Gene3D" id="3.20.20.450">
    <property type="entry name" value="EAL domain"/>
    <property type="match status" value="1"/>
</dbReference>
<dbReference type="InterPro" id="IPR001633">
    <property type="entry name" value="EAL_dom"/>
</dbReference>
<dbReference type="OrthoDB" id="6623526at2"/>
<name>A0A1T4S0J3_VIBCI</name>
<dbReference type="Pfam" id="PF00563">
    <property type="entry name" value="EAL"/>
    <property type="match status" value="1"/>
</dbReference>
<dbReference type="GeneID" id="70582337"/>